<dbReference type="WBParaSite" id="MhA1_Contig134.frz3.gene42">
    <property type="protein sequence ID" value="MhA1_Contig134.frz3.gene42"/>
    <property type="gene ID" value="MhA1_Contig134.frz3.gene42"/>
</dbReference>
<keyword evidence="1" id="KW-1185">Reference proteome</keyword>
<dbReference type="AlphaFoldDB" id="A0A1I8B476"/>
<proteinExistence type="predicted"/>
<evidence type="ECO:0000313" key="1">
    <source>
        <dbReference type="Proteomes" id="UP000095281"/>
    </source>
</evidence>
<name>A0A1I8B476_MELHA</name>
<organism evidence="1 2">
    <name type="scientific">Meloidogyne hapla</name>
    <name type="common">Root-knot nematode worm</name>
    <dbReference type="NCBI Taxonomy" id="6305"/>
    <lineage>
        <taxon>Eukaryota</taxon>
        <taxon>Metazoa</taxon>
        <taxon>Ecdysozoa</taxon>
        <taxon>Nematoda</taxon>
        <taxon>Chromadorea</taxon>
        <taxon>Rhabditida</taxon>
        <taxon>Tylenchina</taxon>
        <taxon>Tylenchomorpha</taxon>
        <taxon>Tylenchoidea</taxon>
        <taxon>Meloidogynidae</taxon>
        <taxon>Meloidogyninae</taxon>
        <taxon>Meloidogyne</taxon>
    </lineage>
</organism>
<sequence length="114" mass="13476">MDILTDGARFPYVHLISEVRPSLLILIKNFLKTSNNCSSISSHITFQVDGWGQVWNFNQLHDGEGVTTKEFIHYGRIEYRSKYKIYNDHNPDLWYLVSYLWVDNAYRAIKFTIQ</sequence>
<evidence type="ECO:0000313" key="2">
    <source>
        <dbReference type="WBParaSite" id="MhA1_Contig134.frz3.gene42"/>
    </source>
</evidence>
<accession>A0A1I8B476</accession>
<protein>
    <submittedName>
        <fullName evidence="2">Uncharacterized protein</fullName>
    </submittedName>
</protein>
<dbReference type="Proteomes" id="UP000095281">
    <property type="component" value="Unplaced"/>
</dbReference>
<reference evidence="2" key="1">
    <citation type="submission" date="2016-11" db="UniProtKB">
        <authorList>
            <consortium name="WormBaseParasite"/>
        </authorList>
    </citation>
    <scope>IDENTIFICATION</scope>
</reference>